<reference evidence="7" key="1">
    <citation type="submission" date="2021-06" db="EMBL/GenBank/DDBJ databases">
        <authorList>
            <consortium name="Wellcome Sanger Institute Data Sharing"/>
        </authorList>
    </citation>
    <scope>NUCLEOTIDE SEQUENCE [LARGE SCALE GENOMIC DNA]</scope>
</reference>
<dbReference type="PANTHER" id="PTHR31395">
    <property type="entry name" value="SHISA"/>
    <property type="match status" value="1"/>
</dbReference>
<sequence length="161" mass="18429">MPDETETCEGYYTADGELKEEFVCPKEEESPELSYCCGFADFKYCCSEPGNYFPYEHGYMWTLSIGALIGLGIAALVLLAFIISVCVLCYLFFYTKPQRLDSGLKLSNIHNTATSDNKENRKTKDTTNKPVCLSDGLPWPKYNKKEILHCCKVLQFYFRFL</sequence>
<protein>
    <submittedName>
        <fullName evidence="7">Shisa like 2B</fullName>
    </submittedName>
</protein>
<keyword evidence="8" id="KW-1185">Reference proteome</keyword>
<keyword evidence="3 5" id="KW-1133">Transmembrane helix</keyword>
<evidence type="ECO:0000256" key="5">
    <source>
        <dbReference type="SAM" id="Phobius"/>
    </source>
</evidence>
<dbReference type="InterPro" id="IPR053891">
    <property type="entry name" value="Shisa_N"/>
</dbReference>
<gene>
    <name evidence="7" type="primary">SHISAL2B</name>
</gene>
<evidence type="ECO:0000313" key="7">
    <source>
        <dbReference type="Ensembl" id="ENSECRP00000013494.1"/>
    </source>
</evidence>
<reference evidence="7" key="2">
    <citation type="submission" date="2025-08" db="UniProtKB">
        <authorList>
            <consortium name="Ensembl"/>
        </authorList>
    </citation>
    <scope>IDENTIFICATION</scope>
</reference>
<evidence type="ECO:0000259" key="6">
    <source>
        <dbReference type="Pfam" id="PF13908"/>
    </source>
</evidence>
<proteinExistence type="predicted"/>
<feature type="domain" description="Shisa N-terminal" evidence="6">
    <location>
        <begin position="6"/>
        <end position="51"/>
    </location>
</feature>
<evidence type="ECO:0000256" key="1">
    <source>
        <dbReference type="ARBA" id="ARBA00004370"/>
    </source>
</evidence>
<feature type="transmembrane region" description="Helical" evidence="5">
    <location>
        <begin position="60"/>
        <end position="93"/>
    </location>
</feature>
<evidence type="ECO:0000256" key="3">
    <source>
        <dbReference type="ARBA" id="ARBA00022989"/>
    </source>
</evidence>
<dbReference type="AlphaFoldDB" id="A0A8C4X8Z9"/>
<dbReference type="InterPro" id="IPR026910">
    <property type="entry name" value="Shisa"/>
</dbReference>
<reference evidence="7" key="3">
    <citation type="submission" date="2025-09" db="UniProtKB">
        <authorList>
            <consortium name="Ensembl"/>
        </authorList>
    </citation>
    <scope>IDENTIFICATION</scope>
</reference>
<keyword evidence="4 5" id="KW-0472">Membrane</keyword>
<dbReference type="GeneTree" id="ENSGT00940000161622"/>
<comment type="subcellular location">
    <subcellularLocation>
        <location evidence="1">Membrane</location>
    </subcellularLocation>
</comment>
<dbReference type="Proteomes" id="UP000694620">
    <property type="component" value="Chromosome 7"/>
</dbReference>
<evidence type="ECO:0000313" key="8">
    <source>
        <dbReference type="Proteomes" id="UP000694620"/>
    </source>
</evidence>
<evidence type="ECO:0000256" key="4">
    <source>
        <dbReference type="ARBA" id="ARBA00023136"/>
    </source>
</evidence>
<dbReference type="Pfam" id="PF13908">
    <property type="entry name" value="Shisa_N"/>
    <property type="match status" value="1"/>
</dbReference>
<name>A0A8C4X8Z9_ERPCA</name>
<organism evidence="7 8">
    <name type="scientific">Erpetoichthys calabaricus</name>
    <name type="common">Rope fish</name>
    <name type="synonym">Calamoichthys calabaricus</name>
    <dbReference type="NCBI Taxonomy" id="27687"/>
    <lineage>
        <taxon>Eukaryota</taxon>
        <taxon>Metazoa</taxon>
        <taxon>Chordata</taxon>
        <taxon>Craniata</taxon>
        <taxon>Vertebrata</taxon>
        <taxon>Euteleostomi</taxon>
        <taxon>Actinopterygii</taxon>
        <taxon>Polypteriformes</taxon>
        <taxon>Polypteridae</taxon>
        <taxon>Erpetoichthys</taxon>
    </lineage>
</organism>
<dbReference type="Ensembl" id="ENSECRT00000013728.1">
    <property type="protein sequence ID" value="ENSECRP00000013494.1"/>
    <property type="gene ID" value="ENSECRG00000008999.1"/>
</dbReference>
<dbReference type="PANTHER" id="PTHR31395:SF2">
    <property type="entry name" value="PROTEIN SHISA-LIKE-2B"/>
    <property type="match status" value="1"/>
</dbReference>
<accession>A0A8C4X8Z9</accession>
<evidence type="ECO:0000256" key="2">
    <source>
        <dbReference type="ARBA" id="ARBA00022692"/>
    </source>
</evidence>
<keyword evidence="2 5" id="KW-0812">Transmembrane</keyword>
<dbReference type="GO" id="GO:0016020">
    <property type="term" value="C:membrane"/>
    <property type="evidence" value="ECO:0007669"/>
    <property type="project" value="UniProtKB-SubCell"/>
</dbReference>